<evidence type="ECO:0000313" key="2">
    <source>
        <dbReference type="EMBL" id="OGG59784.1"/>
    </source>
</evidence>
<feature type="transmembrane region" description="Helical" evidence="1">
    <location>
        <begin position="42"/>
        <end position="60"/>
    </location>
</feature>
<proteinExistence type="predicted"/>
<evidence type="ECO:0000313" key="3">
    <source>
        <dbReference type="Proteomes" id="UP000176377"/>
    </source>
</evidence>
<dbReference type="EMBL" id="MFLA01000016">
    <property type="protein sequence ID" value="OGG59784.1"/>
    <property type="molecule type" value="Genomic_DNA"/>
</dbReference>
<evidence type="ECO:0000256" key="1">
    <source>
        <dbReference type="SAM" id="Phobius"/>
    </source>
</evidence>
<comment type="caution">
    <text evidence="2">The sequence shown here is derived from an EMBL/GenBank/DDBJ whole genome shotgun (WGS) entry which is preliminary data.</text>
</comment>
<gene>
    <name evidence="2" type="ORF">A2765_04320</name>
</gene>
<keyword evidence="1" id="KW-0812">Transmembrane</keyword>
<protein>
    <submittedName>
        <fullName evidence="2">Uncharacterized protein</fullName>
    </submittedName>
</protein>
<keyword evidence="1" id="KW-1133">Transmembrane helix</keyword>
<dbReference type="AlphaFoldDB" id="A0A1F6DED1"/>
<accession>A0A1F6DED1</accession>
<dbReference type="Proteomes" id="UP000176377">
    <property type="component" value="Unassembled WGS sequence"/>
</dbReference>
<feature type="transmembrane region" description="Helical" evidence="1">
    <location>
        <begin position="12"/>
        <end position="36"/>
    </location>
</feature>
<keyword evidence="1" id="KW-0472">Membrane</keyword>
<reference evidence="2 3" key="1">
    <citation type="journal article" date="2016" name="Nat. Commun.">
        <title>Thousands of microbial genomes shed light on interconnected biogeochemical processes in an aquifer system.</title>
        <authorList>
            <person name="Anantharaman K."/>
            <person name="Brown C.T."/>
            <person name="Hug L.A."/>
            <person name="Sharon I."/>
            <person name="Castelle C.J."/>
            <person name="Probst A.J."/>
            <person name="Thomas B.C."/>
            <person name="Singh A."/>
            <person name="Wilkins M.J."/>
            <person name="Karaoz U."/>
            <person name="Brodie E.L."/>
            <person name="Williams K.H."/>
            <person name="Hubbard S.S."/>
            <person name="Banfield J.F."/>
        </authorList>
    </citation>
    <scope>NUCLEOTIDE SEQUENCE [LARGE SCALE GENOMIC DNA]</scope>
</reference>
<name>A0A1F6DED1_9BACT</name>
<organism evidence="2 3">
    <name type="scientific">Candidatus Kaiserbacteria bacterium RIFCSPHIGHO2_01_FULL_56_24</name>
    <dbReference type="NCBI Taxonomy" id="1798487"/>
    <lineage>
        <taxon>Bacteria</taxon>
        <taxon>Candidatus Kaiseribacteriota</taxon>
    </lineage>
</organism>
<sequence length="74" mass="8195">MKLSKILHVISVAMGLIGVIMSAFAVLFWPAGVVWFGMTREVMLLCAITSLLAAIWLQIATIHHMMLEKQGEII</sequence>